<evidence type="ECO:0000259" key="18">
    <source>
        <dbReference type="PROSITE" id="PS51384"/>
    </source>
</evidence>
<dbReference type="Pfam" id="PF00175">
    <property type="entry name" value="NAD_binding_1"/>
    <property type="match status" value="1"/>
</dbReference>
<evidence type="ECO:0000256" key="15">
    <source>
        <dbReference type="PIRSR" id="PIRSR000333-1"/>
    </source>
</evidence>
<evidence type="ECO:0000256" key="11">
    <source>
        <dbReference type="ARBA" id="ARBA00022857"/>
    </source>
</evidence>
<comment type="cofactor">
    <cofactor evidence="1">
        <name>FMN</name>
        <dbReference type="ChEBI" id="CHEBI:58210"/>
    </cofactor>
</comment>
<feature type="binding site" description="axial binding residue" evidence="15">
    <location>
        <position position="47"/>
    </location>
    <ligand>
        <name>heme b</name>
        <dbReference type="ChEBI" id="CHEBI:60344"/>
    </ligand>
    <ligandPart>
        <name>Fe</name>
        <dbReference type="ChEBI" id="CHEBI:18248"/>
    </ligandPart>
</feature>
<dbReference type="Gene3D" id="3.90.440.10">
    <property type="entry name" value="Nitric Oxide Synthase,Heme Domain,Chain A domain 2"/>
    <property type="match status" value="1"/>
</dbReference>
<dbReference type="PANTHER" id="PTHR43410:SF1">
    <property type="entry name" value="NITRIC OXIDE SYNTHASE"/>
    <property type="match status" value="1"/>
</dbReference>
<dbReference type="Gene3D" id="3.90.340.10">
    <property type="entry name" value="Nitric Oxide Synthase, Chain A, domain 1"/>
    <property type="match status" value="1"/>
</dbReference>
<evidence type="ECO:0000256" key="16">
    <source>
        <dbReference type="SAM" id="MobiDB-lite"/>
    </source>
</evidence>
<evidence type="ECO:0000256" key="7">
    <source>
        <dbReference type="ARBA" id="ARBA00022630"/>
    </source>
</evidence>
<dbReference type="Proteomes" id="UP001186944">
    <property type="component" value="Unassembled WGS sequence"/>
</dbReference>
<comment type="cofactor">
    <cofactor evidence="2">
        <name>heme b</name>
        <dbReference type="ChEBI" id="CHEBI:60344"/>
    </cofactor>
</comment>
<dbReference type="InterPro" id="IPR036119">
    <property type="entry name" value="NOS_N_sf"/>
</dbReference>
<dbReference type="AlphaFoldDB" id="A0AA88YR98"/>
<dbReference type="InterPro" id="IPR012144">
    <property type="entry name" value="NOS_euk"/>
</dbReference>
<dbReference type="InterPro" id="IPR017938">
    <property type="entry name" value="Riboflavin_synthase-like_b-brl"/>
</dbReference>
<dbReference type="InterPro" id="IPR008254">
    <property type="entry name" value="Flavodoxin/NO_synth"/>
</dbReference>
<dbReference type="InterPro" id="IPR029039">
    <property type="entry name" value="Flavoprotein-like_sf"/>
</dbReference>
<keyword evidence="8" id="KW-0288">FMN</keyword>
<name>A0AA88YR98_PINIB</name>
<evidence type="ECO:0000256" key="5">
    <source>
        <dbReference type="ARBA" id="ARBA00012989"/>
    </source>
</evidence>
<comment type="caution">
    <text evidence="19">The sequence shown here is derived from an EMBL/GenBank/DDBJ whole genome shotgun (WGS) entry which is preliminary data.</text>
</comment>
<feature type="domain" description="FAD-binding FR-type" evidence="18">
    <location>
        <begin position="568"/>
        <end position="815"/>
    </location>
</feature>
<evidence type="ECO:0000256" key="4">
    <source>
        <dbReference type="ARBA" id="ARBA00006267"/>
    </source>
</evidence>
<keyword evidence="7" id="KW-0285">Flavoprotein</keyword>
<dbReference type="Gene3D" id="1.20.990.10">
    <property type="entry name" value="NADPH-cytochrome p450 Reductase, Chain A, domain 3"/>
    <property type="match status" value="1"/>
</dbReference>
<dbReference type="Pfam" id="PF02898">
    <property type="entry name" value="NO_synthase"/>
    <property type="match status" value="1"/>
</dbReference>
<dbReference type="PRINTS" id="PR00371">
    <property type="entry name" value="FPNCR"/>
</dbReference>
<evidence type="ECO:0000313" key="20">
    <source>
        <dbReference type="Proteomes" id="UP001186944"/>
    </source>
</evidence>
<dbReference type="Gene3D" id="3.40.50.80">
    <property type="entry name" value="Nucleotide-binding domain of ferredoxin-NADP reductase (FNR) module"/>
    <property type="match status" value="1"/>
</dbReference>
<dbReference type="GO" id="GO:0006809">
    <property type="term" value="P:nitric oxide biosynthetic process"/>
    <property type="evidence" value="ECO:0007669"/>
    <property type="project" value="InterPro"/>
</dbReference>
<evidence type="ECO:0000256" key="6">
    <source>
        <dbReference type="ARBA" id="ARBA00022617"/>
    </source>
</evidence>
<evidence type="ECO:0000256" key="3">
    <source>
        <dbReference type="ARBA" id="ARBA00001974"/>
    </source>
</evidence>
<dbReference type="GO" id="GO:0005516">
    <property type="term" value="F:calmodulin binding"/>
    <property type="evidence" value="ECO:0007669"/>
    <property type="project" value="UniProtKB-KW"/>
</dbReference>
<dbReference type="SUPFAM" id="SSF52218">
    <property type="entry name" value="Flavoproteins"/>
    <property type="match status" value="1"/>
</dbReference>
<dbReference type="GO" id="GO:0050660">
    <property type="term" value="F:flavin adenine dinucleotide binding"/>
    <property type="evidence" value="ECO:0007669"/>
    <property type="project" value="InterPro"/>
</dbReference>
<dbReference type="Pfam" id="PF00258">
    <property type="entry name" value="Flavodoxin_1"/>
    <property type="match status" value="1"/>
</dbReference>
<keyword evidence="9 15" id="KW-0479">Metal-binding</keyword>
<evidence type="ECO:0000256" key="14">
    <source>
        <dbReference type="ARBA" id="ARBA00023004"/>
    </source>
</evidence>
<dbReference type="Pfam" id="PF00667">
    <property type="entry name" value="FAD_binding_1"/>
    <property type="match status" value="1"/>
</dbReference>
<dbReference type="InterPro" id="IPR001094">
    <property type="entry name" value="Flavdoxin-like"/>
</dbReference>
<dbReference type="InterPro" id="IPR044943">
    <property type="entry name" value="NOS_dom_1"/>
</dbReference>
<keyword evidence="20" id="KW-1185">Reference proteome</keyword>
<feature type="non-terminal residue" evidence="19">
    <location>
        <position position="1"/>
    </location>
</feature>
<dbReference type="InterPro" id="IPR001433">
    <property type="entry name" value="OxRdtase_FAD/NAD-bd"/>
</dbReference>
<dbReference type="PRINTS" id="PR00369">
    <property type="entry name" value="FLAVODOXIN"/>
</dbReference>
<dbReference type="FunFam" id="3.40.50.360:FF:000019">
    <property type="entry name" value="Nitric oxide synthase"/>
    <property type="match status" value="1"/>
</dbReference>
<dbReference type="GO" id="GO:0050661">
    <property type="term" value="F:NADP binding"/>
    <property type="evidence" value="ECO:0007669"/>
    <property type="project" value="InterPro"/>
</dbReference>
<dbReference type="GO" id="GO:0020037">
    <property type="term" value="F:heme binding"/>
    <property type="evidence" value="ECO:0007669"/>
    <property type="project" value="InterPro"/>
</dbReference>
<keyword evidence="11" id="KW-0521">NADP</keyword>
<dbReference type="PIRSF" id="PIRSF000333">
    <property type="entry name" value="NOS"/>
    <property type="match status" value="1"/>
</dbReference>
<evidence type="ECO:0000256" key="9">
    <source>
        <dbReference type="ARBA" id="ARBA00022723"/>
    </source>
</evidence>
<dbReference type="InterPro" id="IPR044940">
    <property type="entry name" value="NOS_dom_2"/>
</dbReference>
<dbReference type="EC" id="1.14.13.39" evidence="5"/>
<evidence type="ECO:0000256" key="8">
    <source>
        <dbReference type="ARBA" id="ARBA00022643"/>
    </source>
</evidence>
<keyword evidence="13" id="KW-0560">Oxidoreductase</keyword>
<evidence type="ECO:0000256" key="2">
    <source>
        <dbReference type="ARBA" id="ARBA00001970"/>
    </source>
</evidence>
<dbReference type="GO" id="GO:0010181">
    <property type="term" value="F:FMN binding"/>
    <property type="evidence" value="ECO:0007669"/>
    <property type="project" value="InterPro"/>
</dbReference>
<dbReference type="PANTHER" id="PTHR43410">
    <property type="entry name" value="NITRIC OXIDE SYNTHASE OXYGENASE"/>
    <property type="match status" value="1"/>
</dbReference>
<dbReference type="Gene3D" id="3.90.1230.10">
    <property type="entry name" value="Nitric Oxide Synthase, Chain A, domain 3"/>
    <property type="match status" value="1"/>
</dbReference>
<comment type="similarity">
    <text evidence="4">Belongs to the NOS family.</text>
</comment>
<dbReference type="GO" id="GO:0046872">
    <property type="term" value="F:metal ion binding"/>
    <property type="evidence" value="ECO:0007669"/>
    <property type="project" value="UniProtKB-KW"/>
</dbReference>
<keyword evidence="10" id="KW-0274">FAD</keyword>
<sequence length="970" mass="109841">IFRLNSPEHTKRWNDVKTAIDKTGTYELTTEELTFGAKTAWRNAPRCIGRIQWSKLQIENITLSTFISGNNMFLTRSAITIFPPRTDGSRDYRVFNTQLIRYAGYRQKDGSVIGDPASAEFTEFCLSLGWKGRRGMFDVLPLVLQADGKKPELFDIPSDIILEVNIKHPKFPRLSDMNLKWFALPAVSNMMFDCGGLEFCAAPFSGWYMETEIGVRDFCDSQRYNLVEKIAEKMDFDTKDTSSLWKDKAAVEMNVAVLHSFQEKGVTITDHHSASESFMTFLENEQEVRGGCPADWVWIVPPISGSLTEVFHQEMMVYKLKPSYEYQDEPWRAYSFGKKTKRARKMGFHSLSIAIKVIIRLMRALLSLRKKCVILYATETGRSARYAKQLLRIFENGFNAKVVCMADYDIRNIRFQDLVLVVTSTFGNGDPPENGKAGQDGGKSETKEKDKNAYTNISYSVFGLGSRAYPHFCAFAQYIDKTFEAIGLQRISNIALGDELSGQEDSFRRWSQTVFKDACETFQVSETEGNTEIPEADVLWSPGKFKHSFIEQTEEPLLTESLSKLHNRTVLSCELVQRKQLQSRTSDRQTILVKLDTSGRSELRYSPGDHVAIYPANSGKIVDGIINHLKDPSAADKLIQVYVSRRREGQNDSTEEWGDFKKLPLCSVKTALTRFLDITTPPSIDFLKAMALQPGSRKDIALLENLSNDAQSYEEWKLVKDPNILELLETFPSIRLDPTLLLTQLPILQQRYYSISSSPKAYPREIHATIAVLKYNTMGGTGPQHNGVCSSWLNSCDIGESIPCAIREAPLFHLPEDATLPIIMVGTGTGIAPFRSFWQQRQVDRETLPSPFGNTKRWGDMDIYFGCRQSTVDNIYGAELDVCKNDRVFSEVNVALSREPGVKKTYVQDMILKNEDRIYHQLMRKGGHFYVCGDVIMASEVESTLEQILQNKGNMSTEDAAKCLSDLKVK</sequence>
<evidence type="ECO:0000256" key="1">
    <source>
        <dbReference type="ARBA" id="ARBA00001917"/>
    </source>
</evidence>
<evidence type="ECO:0000259" key="17">
    <source>
        <dbReference type="PROSITE" id="PS50902"/>
    </source>
</evidence>
<dbReference type="GO" id="GO:0004517">
    <property type="term" value="F:nitric-oxide synthase activity"/>
    <property type="evidence" value="ECO:0007669"/>
    <property type="project" value="UniProtKB-EC"/>
</dbReference>
<protein>
    <recommendedName>
        <fullName evidence="5">nitric-oxide synthase (NADPH)</fullName>
        <ecNumber evidence="5">1.14.13.39</ecNumber>
    </recommendedName>
</protein>
<dbReference type="InterPro" id="IPR017927">
    <property type="entry name" value="FAD-bd_FR_type"/>
</dbReference>
<evidence type="ECO:0000313" key="19">
    <source>
        <dbReference type="EMBL" id="KAK3106113.1"/>
    </source>
</evidence>
<accession>A0AA88YR98</accession>
<dbReference type="Gene3D" id="3.40.50.360">
    <property type="match status" value="1"/>
</dbReference>
<dbReference type="Gene3D" id="2.40.30.10">
    <property type="entry name" value="Translation factors"/>
    <property type="match status" value="1"/>
</dbReference>
<dbReference type="InterPro" id="IPR004030">
    <property type="entry name" value="NOS_N"/>
</dbReference>
<dbReference type="PROSITE" id="PS50902">
    <property type="entry name" value="FLAVODOXIN_LIKE"/>
    <property type="match status" value="1"/>
</dbReference>
<dbReference type="InterPro" id="IPR044944">
    <property type="entry name" value="NOS_dom_3"/>
</dbReference>
<dbReference type="InterPro" id="IPR023173">
    <property type="entry name" value="NADPH_Cyt_P450_Rdtase_alpha"/>
</dbReference>
<proteinExistence type="inferred from homology"/>
<organism evidence="19 20">
    <name type="scientific">Pinctada imbricata</name>
    <name type="common">Atlantic pearl-oyster</name>
    <name type="synonym">Pinctada martensii</name>
    <dbReference type="NCBI Taxonomy" id="66713"/>
    <lineage>
        <taxon>Eukaryota</taxon>
        <taxon>Metazoa</taxon>
        <taxon>Spiralia</taxon>
        <taxon>Lophotrochozoa</taxon>
        <taxon>Mollusca</taxon>
        <taxon>Bivalvia</taxon>
        <taxon>Autobranchia</taxon>
        <taxon>Pteriomorphia</taxon>
        <taxon>Pterioida</taxon>
        <taxon>Pterioidea</taxon>
        <taxon>Pteriidae</taxon>
        <taxon>Pinctada</taxon>
    </lineage>
</organism>
<dbReference type="FunFam" id="1.20.990.10:FF:000002">
    <property type="entry name" value="Nitric oxide synthase"/>
    <property type="match status" value="1"/>
</dbReference>
<dbReference type="InterPro" id="IPR050607">
    <property type="entry name" value="NOS"/>
</dbReference>
<keyword evidence="14 15" id="KW-0408">Iron</keyword>
<dbReference type="InterPro" id="IPR001709">
    <property type="entry name" value="Flavoprot_Pyr_Nucl_cyt_Rdtase"/>
</dbReference>
<dbReference type="InterPro" id="IPR003097">
    <property type="entry name" value="CysJ-like_FAD-binding"/>
</dbReference>
<feature type="region of interest" description="Disordered" evidence="16">
    <location>
        <begin position="430"/>
        <end position="449"/>
    </location>
</feature>
<reference evidence="19" key="1">
    <citation type="submission" date="2019-08" db="EMBL/GenBank/DDBJ databases">
        <title>The improved chromosome-level genome for the pearl oyster Pinctada fucata martensii using PacBio sequencing and Hi-C.</title>
        <authorList>
            <person name="Zheng Z."/>
        </authorList>
    </citation>
    <scope>NUCLEOTIDE SEQUENCE</scope>
    <source>
        <strain evidence="19">ZZ-2019</strain>
        <tissue evidence="19">Adductor muscle</tissue>
    </source>
</reference>
<comment type="cofactor">
    <cofactor evidence="3">
        <name>FAD</name>
        <dbReference type="ChEBI" id="CHEBI:57692"/>
    </cofactor>
</comment>
<feature type="domain" description="Flavodoxin-like" evidence="17">
    <location>
        <begin position="372"/>
        <end position="515"/>
    </location>
</feature>
<dbReference type="SUPFAM" id="SSF56512">
    <property type="entry name" value="Nitric oxide (NO) synthase oxygenase domain"/>
    <property type="match status" value="1"/>
</dbReference>
<gene>
    <name evidence="19" type="ORF">FSP39_013027</name>
</gene>
<keyword evidence="12" id="KW-0112">Calmodulin-binding</keyword>
<dbReference type="SUPFAM" id="SSF52343">
    <property type="entry name" value="Ferredoxin reductase-like, C-terminal NADP-linked domain"/>
    <property type="match status" value="1"/>
</dbReference>
<evidence type="ECO:0000256" key="10">
    <source>
        <dbReference type="ARBA" id="ARBA00022827"/>
    </source>
</evidence>
<dbReference type="PROSITE" id="PS51384">
    <property type="entry name" value="FAD_FR"/>
    <property type="match status" value="1"/>
</dbReference>
<dbReference type="InterPro" id="IPR039261">
    <property type="entry name" value="FNR_nucleotide-bd"/>
</dbReference>
<dbReference type="SUPFAM" id="SSF63380">
    <property type="entry name" value="Riboflavin synthase domain-like"/>
    <property type="match status" value="1"/>
</dbReference>
<evidence type="ECO:0000256" key="13">
    <source>
        <dbReference type="ARBA" id="ARBA00023002"/>
    </source>
</evidence>
<evidence type="ECO:0000256" key="12">
    <source>
        <dbReference type="ARBA" id="ARBA00022860"/>
    </source>
</evidence>
<dbReference type="EMBL" id="VSWD01000003">
    <property type="protein sequence ID" value="KAK3106113.1"/>
    <property type="molecule type" value="Genomic_DNA"/>
</dbReference>
<dbReference type="PROSITE" id="PS60001">
    <property type="entry name" value="NOS"/>
    <property type="match status" value="1"/>
</dbReference>
<keyword evidence="6 15" id="KW-0349">Heme</keyword>